<evidence type="ECO:0000256" key="1">
    <source>
        <dbReference type="SAM" id="MobiDB-lite"/>
    </source>
</evidence>
<name>A0AAE0WKN7_9PEZI</name>
<dbReference type="PROSITE" id="PS00028">
    <property type="entry name" value="ZINC_FINGER_C2H2_1"/>
    <property type="match status" value="1"/>
</dbReference>
<dbReference type="EMBL" id="JAUTXT010000025">
    <property type="protein sequence ID" value="KAK3673458.1"/>
    <property type="molecule type" value="Genomic_DNA"/>
</dbReference>
<comment type="caution">
    <text evidence="3">The sequence shown here is derived from an EMBL/GenBank/DDBJ whole genome shotgun (WGS) entry which is preliminary data.</text>
</comment>
<feature type="region of interest" description="Disordered" evidence="1">
    <location>
        <begin position="57"/>
        <end position="122"/>
    </location>
</feature>
<organism evidence="3 4">
    <name type="scientific">Recurvomyces mirabilis</name>
    <dbReference type="NCBI Taxonomy" id="574656"/>
    <lineage>
        <taxon>Eukaryota</taxon>
        <taxon>Fungi</taxon>
        <taxon>Dikarya</taxon>
        <taxon>Ascomycota</taxon>
        <taxon>Pezizomycotina</taxon>
        <taxon>Dothideomycetes</taxon>
        <taxon>Dothideomycetidae</taxon>
        <taxon>Mycosphaerellales</taxon>
        <taxon>Teratosphaeriaceae</taxon>
        <taxon>Recurvomyces</taxon>
    </lineage>
</organism>
<dbReference type="SMART" id="SM00355">
    <property type="entry name" value="ZnF_C2H2"/>
    <property type="match status" value="3"/>
</dbReference>
<feature type="compositionally biased region" description="Polar residues" evidence="1">
    <location>
        <begin position="82"/>
        <end position="103"/>
    </location>
</feature>
<dbReference type="Proteomes" id="UP001274830">
    <property type="component" value="Unassembled WGS sequence"/>
</dbReference>
<accession>A0AAE0WKN7</accession>
<sequence>MAPKATFVPLLDQTPFAASSPPRAVAAATSHELIRPDGVMIYAVGQRLDAIMQPPAEIDRGEGPAAGTDQQTHLPHEDSSRSHSAASHNVSHGVSRNASTVTLRSHSSQRKRSSRAKGKSSAASSHRHPIWCRLCDETFSEDKEFKRHFSLHAPAYLCPFRRYGCNFVFKRTDPLRNHLKNHHDIGRGAPNDHNYDKVERRHAIGCVLCVRVFSRVLDYVNHHVEHCRAGLVKADTNEVLEIESLFIQQGLRERWIQSVKRSGFSIRAFIQWCLQQSADLREQLEGERLVDGVPEHVQKVRALLESLLHGYNEFFEEPTSAESQDAYAASRVTGERFNVQFRGVEQHIQPIDNAPWTSSTVLVGTSSGPADPARNRVRNCLINTVRDGLWPTFTRHTGLLCGIYSLVGSMNEALPWEEHLRAEDVIQAIWQDNGRPSPSYRAFLQNHLRQLLGPAPAHEVYNMAWEELATPNNLSAQQLQLLPTFLRQHGMLRRDFAVGMVIEGGRTWDGRVIEPGVVVEDTRPEAFVVWLHNDNAQLLSRSELNHWSMFSRAPDRVRVALSSMGLEELLATNQSVVQLNSPALDEHDYLQRPALRQGRSTGRSDSTAEGFHDLPMDVPSASDAGLSHQPIDVADHRLPVATTFAGGERFRPSSDTAASSLEGADGINLEADSIETSGNLHFGDSETSGCPMAWEDFLNTLD</sequence>
<feature type="domain" description="C2H2-type" evidence="2">
    <location>
        <begin position="132"/>
        <end position="152"/>
    </location>
</feature>
<evidence type="ECO:0000313" key="3">
    <source>
        <dbReference type="EMBL" id="KAK3673458.1"/>
    </source>
</evidence>
<proteinExistence type="predicted"/>
<feature type="compositionally biased region" description="Basic residues" evidence="1">
    <location>
        <begin position="107"/>
        <end position="118"/>
    </location>
</feature>
<gene>
    <name evidence="3" type="ORF">LTR78_006692</name>
</gene>
<protein>
    <recommendedName>
        <fullName evidence="2">C2H2-type domain-containing protein</fullName>
    </recommendedName>
</protein>
<dbReference type="AlphaFoldDB" id="A0AAE0WKN7"/>
<dbReference type="InterPro" id="IPR013087">
    <property type="entry name" value="Znf_C2H2_type"/>
</dbReference>
<dbReference type="Gene3D" id="3.30.160.60">
    <property type="entry name" value="Classic Zinc Finger"/>
    <property type="match status" value="1"/>
</dbReference>
<reference evidence="3" key="1">
    <citation type="submission" date="2023-07" db="EMBL/GenBank/DDBJ databases">
        <title>Black Yeasts Isolated from many extreme environments.</title>
        <authorList>
            <person name="Coleine C."/>
            <person name="Stajich J.E."/>
            <person name="Selbmann L."/>
        </authorList>
    </citation>
    <scope>NUCLEOTIDE SEQUENCE</scope>
    <source>
        <strain evidence="3">CCFEE 5485</strain>
    </source>
</reference>
<evidence type="ECO:0000313" key="4">
    <source>
        <dbReference type="Proteomes" id="UP001274830"/>
    </source>
</evidence>
<evidence type="ECO:0000259" key="2">
    <source>
        <dbReference type="PROSITE" id="PS00028"/>
    </source>
</evidence>
<keyword evidence="4" id="KW-1185">Reference proteome</keyword>